<dbReference type="SUPFAM" id="SSF51126">
    <property type="entry name" value="Pectin lyase-like"/>
    <property type="match status" value="1"/>
</dbReference>
<accession>A0AAU8ZQ09</accession>
<dbReference type="SMART" id="SM00710">
    <property type="entry name" value="PbH1"/>
    <property type="match status" value="9"/>
</dbReference>
<gene>
    <name evidence="2" type="ORF">AM380_18055</name>
</gene>
<evidence type="ECO:0000313" key="2">
    <source>
        <dbReference type="EMBL" id="AWC95405.1"/>
    </source>
</evidence>
<proteinExistence type="predicted"/>
<sequence length="749" mass="80534">MTVSTELSHEEYTGNGVTTDFDFRFRIFEAKHLVVSVAQPDGIERILTNGTDYTLRGVGSYRGGKVILKMPLATGWKIGIARDLPVVQETDLRNQGKFFAEVHEDAFDYLTMLIQKSLGFLSLCLRKPSFISDHYDAKGNKISNLGKPVKDDDAVDLGTMKERISAKDKRSLRVADKDIPVLPNVANRANKLLSFDNDGNPVVIVPESGSAADVLIELGSPEFGRGDSLIAVKFPSVGAISRTQHDKNTDIVTSADFGIIPAAGVDMTEEMQKAFNHVTSTGQVITILPGEYLISTVELGKAVNVYAVGAVFKLTPEGTGFHAHGITDSFRWVGGEIVGTGGFDDGRHQTGITVSTNQGDAAKNVLIRDVAVNNTNIGIKVAYGTSPFVPTDNVHIENCSITKTNGTEAGNGYAIQISHAPRTTLIANKVRQYSRHGIYISSGEKAIVTGNQIQDGGHGEIRGAINIDRTRDFIASSNIMINNNDVGFLANADGQSEFPNVSSRGLIFGNNFINNKIGGCQIGYLDPDSGFPTNITVSNNAFIGHDNGAAEIRVWSGKNITVSGNNLKTSGTAINVRNFGKTVETQTDFITLKSNVIDTQKYGIEFEGGFETGNMHVNATENTFIQSIEPIRFVDSPDNITNPNLIYQQKLGVSSKRVSVDSSSVCVAGNTVIHFAQPGGNEITNLTGQVRGQKIVFIGTNGNTTLKKGYFKMPADVGGSGITLRNGTTVSIIINDDLIPVIISYIESV</sequence>
<dbReference type="RefSeq" id="WP_108657215.1">
    <property type="nucleotide sequence ID" value="NZ_CP028956.1"/>
</dbReference>
<dbReference type="InterPro" id="IPR039448">
    <property type="entry name" value="Beta_helix"/>
</dbReference>
<evidence type="ECO:0000313" key="3">
    <source>
        <dbReference type="Proteomes" id="UP000244682"/>
    </source>
</evidence>
<feature type="domain" description="Right handed beta helix" evidence="1">
    <location>
        <begin position="391"/>
        <end position="566"/>
    </location>
</feature>
<reference evidence="2 3" key="1">
    <citation type="submission" date="2018-04" db="EMBL/GenBank/DDBJ databases">
        <title>Whole genome sequencing of Morganella morganii AR_0133.</title>
        <authorList>
            <person name="Conlan S."/>
            <person name="Thomas P.J."/>
            <person name="Mullikin J."/>
            <person name="Frank K.M."/>
            <person name="Segre J.A."/>
        </authorList>
    </citation>
    <scope>NUCLEOTIDE SEQUENCE [LARGE SCALE GENOMIC DNA]</scope>
    <source>
        <strain evidence="2 3">AR_0133</strain>
    </source>
</reference>
<dbReference type="InterPro" id="IPR012334">
    <property type="entry name" value="Pectin_lyas_fold"/>
</dbReference>
<organism evidence="2 3">
    <name type="scientific">Morganella morganii</name>
    <name type="common">Proteus morganii</name>
    <dbReference type="NCBI Taxonomy" id="582"/>
    <lineage>
        <taxon>Bacteria</taxon>
        <taxon>Pseudomonadati</taxon>
        <taxon>Pseudomonadota</taxon>
        <taxon>Gammaproteobacteria</taxon>
        <taxon>Enterobacterales</taxon>
        <taxon>Morganellaceae</taxon>
        <taxon>Morganella</taxon>
    </lineage>
</organism>
<protein>
    <recommendedName>
        <fullName evidence="1">Right handed beta helix domain-containing protein</fullName>
    </recommendedName>
</protein>
<dbReference type="AlphaFoldDB" id="A0AAU8ZQ09"/>
<dbReference type="InterPro" id="IPR011050">
    <property type="entry name" value="Pectin_lyase_fold/virulence"/>
</dbReference>
<evidence type="ECO:0000259" key="1">
    <source>
        <dbReference type="Pfam" id="PF13229"/>
    </source>
</evidence>
<dbReference type="Pfam" id="PF13229">
    <property type="entry name" value="Beta_helix"/>
    <property type="match status" value="1"/>
</dbReference>
<dbReference type="InterPro" id="IPR006626">
    <property type="entry name" value="PbH1"/>
</dbReference>
<dbReference type="Proteomes" id="UP000244682">
    <property type="component" value="Chromosome"/>
</dbReference>
<dbReference type="EMBL" id="CP028956">
    <property type="protein sequence ID" value="AWC95405.1"/>
    <property type="molecule type" value="Genomic_DNA"/>
</dbReference>
<dbReference type="Gene3D" id="2.160.20.10">
    <property type="entry name" value="Single-stranded right-handed beta-helix, Pectin lyase-like"/>
    <property type="match status" value="1"/>
</dbReference>
<name>A0AAU8ZQ09_MORMO</name>